<dbReference type="Gene3D" id="2.40.100.10">
    <property type="entry name" value="Cyclophilin-like"/>
    <property type="match status" value="1"/>
</dbReference>
<keyword evidence="2 3" id="KW-0413">Isomerase</keyword>
<keyword evidence="1 3" id="KW-0697">Rotamase</keyword>
<protein>
    <recommendedName>
        <fullName evidence="3">Peptidyl-prolyl cis-trans isomerase</fullName>
        <shortName evidence="3">PPIase</shortName>
        <ecNumber evidence="3">5.2.1.8</ecNumber>
    </recommendedName>
</protein>
<feature type="region of interest" description="Disordered" evidence="4">
    <location>
        <begin position="101"/>
        <end position="125"/>
    </location>
</feature>
<evidence type="ECO:0000256" key="3">
    <source>
        <dbReference type="RuleBase" id="RU363019"/>
    </source>
</evidence>
<evidence type="ECO:0000256" key="5">
    <source>
        <dbReference type="SAM" id="Phobius"/>
    </source>
</evidence>
<dbReference type="InterPro" id="IPR002130">
    <property type="entry name" value="Cyclophilin-type_PPIase_dom"/>
</dbReference>
<evidence type="ECO:0000259" key="6">
    <source>
        <dbReference type="PROSITE" id="PS50072"/>
    </source>
</evidence>
<keyword evidence="5" id="KW-0472">Membrane</keyword>
<reference evidence="8" key="1">
    <citation type="submission" date="2017-09" db="EMBL/GenBank/DDBJ databases">
        <title>Depth-based differentiation of microbial function through sediment-hosted aquifers and enrichment of novel symbionts in the deep terrestrial subsurface.</title>
        <authorList>
            <person name="Probst A.J."/>
            <person name="Ladd B."/>
            <person name="Jarett J.K."/>
            <person name="Geller-Mcgrath D.E."/>
            <person name="Sieber C.M.K."/>
            <person name="Emerson J.B."/>
            <person name="Anantharaman K."/>
            <person name="Thomas B.C."/>
            <person name="Malmstrom R."/>
            <person name="Stieglmeier M."/>
            <person name="Klingl A."/>
            <person name="Woyke T."/>
            <person name="Ryan C.M."/>
            <person name="Banfield J.F."/>
        </authorList>
    </citation>
    <scope>NUCLEOTIDE SEQUENCE [LARGE SCALE GENOMIC DNA]</scope>
</reference>
<dbReference type="EMBL" id="PFDX01000007">
    <property type="protein sequence ID" value="PJE57701.1"/>
    <property type="molecule type" value="Genomic_DNA"/>
</dbReference>
<dbReference type="GO" id="GO:0003755">
    <property type="term" value="F:peptidyl-prolyl cis-trans isomerase activity"/>
    <property type="evidence" value="ECO:0007669"/>
    <property type="project" value="UniProtKB-UniRule"/>
</dbReference>
<comment type="function">
    <text evidence="3">PPIases accelerate the folding of proteins. It catalyzes the cis-trans isomerization of proline imidic peptide bonds in oligopeptides.</text>
</comment>
<evidence type="ECO:0000256" key="2">
    <source>
        <dbReference type="ARBA" id="ARBA00023235"/>
    </source>
</evidence>
<comment type="similarity">
    <text evidence="3">Belongs to the cyclophilin-type PPIase family.</text>
</comment>
<feature type="domain" description="PPIase cyclophilin-type" evidence="6">
    <location>
        <begin position="46"/>
        <end position="209"/>
    </location>
</feature>
<proteinExistence type="inferred from homology"/>
<evidence type="ECO:0000256" key="4">
    <source>
        <dbReference type="SAM" id="MobiDB-lite"/>
    </source>
</evidence>
<name>A0A2M8KCP8_9BACT</name>
<gene>
    <name evidence="7" type="ORF">COU82_00555</name>
</gene>
<accession>A0A2M8KCP8</accession>
<dbReference type="InterPro" id="IPR029000">
    <property type="entry name" value="Cyclophilin-like_dom_sf"/>
</dbReference>
<dbReference type="Pfam" id="PF00160">
    <property type="entry name" value="Pro_isomerase"/>
    <property type="match status" value="1"/>
</dbReference>
<evidence type="ECO:0000256" key="1">
    <source>
        <dbReference type="ARBA" id="ARBA00023110"/>
    </source>
</evidence>
<dbReference type="Proteomes" id="UP000231648">
    <property type="component" value="Unassembled WGS sequence"/>
</dbReference>
<organism evidence="7 8">
    <name type="scientific">Candidatus Portnoybacteria bacterium CG10_big_fil_rev_8_21_14_0_10_38_18</name>
    <dbReference type="NCBI Taxonomy" id="1974813"/>
    <lineage>
        <taxon>Bacteria</taxon>
        <taxon>Candidatus Portnoyibacteriota</taxon>
    </lineage>
</organism>
<dbReference type="InterPro" id="IPR044666">
    <property type="entry name" value="Cyclophilin_A-like"/>
</dbReference>
<dbReference type="GO" id="GO:0006457">
    <property type="term" value="P:protein folding"/>
    <property type="evidence" value="ECO:0007669"/>
    <property type="project" value="InterPro"/>
</dbReference>
<dbReference type="PRINTS" id="PR00153">
    <property type="entry name" value="CSAPPISMRASE"/>
</dbReference>
<dbReference type="PROSITE" id="PS50072">
    <property type="entry name" value="CSA_PPIASE_2"/>
    <property type="match status" value="1"/>
</dbReference>
<dbReference type="CDD" id="cd00317">
    <property type="entry name" value="cyclophilin"/>
    <property type="match status" value="1"/>
</dbReference>
<keyword evidence="5" id="KW-0812">Transmembrane</keyword>
<dbReference type="SUPFAM" id="SSF50891">
    <property type="entry name" value="Cyclophilin-like"/>
    <property type="match status" value="1"/>
</dbReference>
<evidence type="ECO:0000313" key="8">
    <source>
        <dbReference type="Proteomes" id="UP000231648"/>
    </source>
</evidence>
<dbReference type="PANTHER" id="PTHR45625">
    <property type="entry name" value="PEPTIDYL-PROLYL CIS-TRANS ISOMERASE-RELATED"/>
    <property type="match status" value="1"/>
</dbReference>
<comment type="catalytic activity">
    <reaction evidence="3">
        <text>[protein]-peptidylproline (omega=180) = [protein]-peptidylproline (omega=0)</text>
        <dbReference type="Rhea" id="RHEA:16237"/>
        <dbReference type="Rhea" id="RHEA-COMP:10747"/>
        <dbReference type="Rhea" id="RHEA-COMP:10748"/>
        <dbReference type="ChEBI" id="CHEBI:83833"/>
        <dbReference type="ChEBI" id="CHEBI:83834"/>
        <dbReference type="EC" id="5.2.1.8"/>
    </reaction>
</comment>
<keyword evidence="5" id="KW-1133">Transmembrane helix</keyword>
<dbReference type="PROSITE" id="PS00170">
    <property type="entry name" value="CSA_PPIASE_1"/>
    <property type="match status" value="1"/>
</dbReference>
<dbReference type="InterPro" id="IPR020892">
    <property type="entry name" value="Cyclophilin-type_PPIase_CS"/>
</dbReference>
<dbReference type="EC" id="5.2.1.8" evidence="3"/>
<dbReference type="AlphaFoldDB" id="A0A2M8KCP8"/>
<comment type="caution">
    <text evidence="7">The sequence shown here is derived from an EMBL/GenBank/DDBJ whole genome shotgun (WGS) entry which is preliminary data.</text>
</comment>
<sequence>MDEIFQQEIKHKKKKKLEIILIIVVLVLIIGAGVIFYFSRINREKNFISTTIETEKGNIELELDKKAAPKTVENFVKLAKDGFYDGTKFHRVVENFVIQGGDPLSKDDDPNNDGQGGPGYNIEDEINPKSLGISEDIINQLEYLGYKFNYSLKSIPHKIGTISMANSGPDTDGSQFFIITTQDQPDLDGRYTAFGQVVGGMEVVRQIKQGDIIKAITINN</sequence>
<feature type="transmembrane region" description="Helical" evidence="5">
    <location>
        <begin position="20"/>
        <end position="39"/>
    </location>
</feature>
<dbReference type="PANTHER" id="PTHR45625:SF4">
    <property type="entry name" value="PEPTIDYLPROLYL ISOMERASE DOMAIN AND WD REPEAT-CONTAINING PROTEIN 1"/>
    <property type="match status" value="1"/>
</dbReference>
<evidence type="ECO:0000313" key="7">
    <source>
        <dbReference type="EMBL" id="PJE57701.1"/>
    </source>
</evidence>